<dbReference type="OrthoDB" id="2796951at2759"/>
<dbReference type="SUPFAM" id="SSF51445">
    <property type="entry name" value="(Trans)glycosidases"/>
    <property type="match status" value="1"/>
</dbReference>
<gene>
    <name evidence="3" type="ORF">BDZ90DRAFT_229269</name>
</gene>
<dbReference type="InterPro" id="IPR013780">
    <property type="entry name" value="Glyco_hydro_b"/>
</dbReference>
<evidence type="ECO:0000313" key="4">
    <source>
        <dbReference type="Proteomes" id="UP000245884"/>
    </source>
</evidence>
<evidence type="ECO:0000259" key="2">
    <source>
        <dbReference type="Pfam" id="PF16862"/>
    </source>
</evidence>
<dbReference type="Pfam" id="PF16862">
    <property type="entry name" value="Glyco_hydro_79C"/>
    <property type="match status" value="1"/>
</dbReference>
<dbReference type="AlphaFoldDB" id="A0A316V244"/>
<keyword evidence="1" id="KW-0732">Signal</keyword>
<organism evidence="3 4">
    <name type="scientific">Jaminaea rosea</name>
    <dbReference type="NCBI Taxonomy" id="1569628"/>
    <lineage>
        <taxon>Eukaryota</taxon>
        <taxon>Fungi</taxon>
        <taxon>Dikarya</taxon>
        <taxon>Basidiomycota</taxon>
        <taxon>Ustilaginomycotina</taxon>
        <taxon>Exobasidiomycetes</taxon>
        <taxon>Microstromatales</taxon>
        <taxon>Microstromatales incertae sedis</taxon>
        <taxon>Jaminaea</taxon>
    </lineage>
</organism>
<dbReference type="InterPro" id="IPR052974">
    <property type="entry name" value="GH79_Enzymes"/>
</dbReference>
<dbReference type="PANTHER" id="PTHR36183:SF2">
    <property type="entry name" value="BETA-GLUCURONIDASE C-TERMINAL DOMAIN-CONTAINING PROTEIN"/>
    <property type="match status" value="1"/>
</dbReference>
<feature type="domain" description="Beta-glucuronidase C-terminal" evidence="2">
    <location>
        <begin position="426"/>
        <end position="528"/>
    </location>
</feature>
<protein>
    <recommendedName>
        <fullName evidence="2">Beta-glucuronidase C-terminal domain-containing protein</fullName>
    </recommendedName>
</protein>
<dbReference type="Gene3D" id="3.20.20.80">
    <property type="entry name" value="Glycosidases"/>
    <property type="match status" value="1"/>
</dbReference>
<evidence type="ECO:0000313" key="3">
    <source>
        <dbReference type="EMBL" id="PWN30253.1"/>
    </source>
</evidence>
<dbReference type="RefSeq" id="XP_025364865.1">
    <property type="nucleotide sequence ID" value="XM_025504991.1"/>
</dbReference>
<keyword evidence="4" id="KW-1185">Reference proteome</keyword>
<dbReference type="PANTHER" id="PTHR36183">
    <property type="entry name" value="BETA-GLUCURONIDASE"/>
    <property type="match status" value="1"/>
</dbReference>
<dbReference type="EMBL" id="KZ819662">
    <property type="protein sequence ID" value="PWN30253.1"/>
    <property type="molecule type" value="Genomic_DNA"/>
</dbReference>
<reference evidence="3 4" key="1">
    <citation type="journal article" date="2018" name="Mol. Biol. Evol.">
        <title>Broad Genomic Sampling Reveals a Smut Pathogenic Ancestry of the Fungal Clade Ustilaginomycotina.</title>
        <authorList>
            <person name="Kijpornyongpan T."/>
            <person name="Mondo S.J."/>
            <person name="Barry K."/>
            <person name="Sandor L."/>
            <person name="Lee J."/>
            <person name="Lipzen A."/>
            <person name="Pangilinan J."/>
            <person name="LaButti K."/>
            <person name="Hainaut M."/>
            <person name="Henrissat B."/>
            <person name="Grigoriev I.V."/>
            <person name="Spatafora J.W."/>
            <person name="Aime M.C."/>
        </authorList>
    </citation>
    <scope>NUCLEOTIDE SEQUENCE [LARGE SCALE GENOMIC DNA]</scope>
    <source>
        <strain evidence="3 4">MCA 5214</strain>
    </source>
</reference>
<dbReference type="InterPro" id="IPR031728">
    <property type="entry name" value="GlcAase_C"/>
</dbReference>
<sequence>MMSTAAVALAAAAASTATTASAQSVSLVPPMTQNTANPLSAILSPAYAGMGIEPTSLYPFTGTTERNNLTYTLLTNLQKYTGVPPHIRVGGNAGDTMLYNASSSGYTIHQNAYPSGSGQPNPSDLLYFGPSYFEAMDNFPEGTPITYGLNLAYQGSGWLDGIVAQANASLNGVQNVNIVGFEIGNEPDLYGQNQFRTDGSWTPTAYGNQWQQAAVAIYNNVLKAKNIGTNFFEPAATATTATSRGQPFRIANLVSTGVAAENGIYIAGWNQHDYFYYLGVSSYQLTSDHLLDLSATSSQFKEWRDQSQDAYNTGKPYYLREMGSVGPTGIQGISDTFANTLWTFHFFLYAATVQVASVQIHMTAESYASPWQPTASNSDGSQPHVRSSYYAFAAIDQIIGATCNVRVAQYSLNNIPSGYTNRLASYNTYTDGNLQTLIAINTQPAPSGSSMGTVTFTYTLPAWSGKTVYLSQLTAAGSDATQNTTWNGMSYEASGTGTMTQAGDQPQQVTVGQDGLLSVRVRDSQAVVVNLGSQIGTQNNQINTANCQKLASSTSEGNDVTVSGTVQAGSAGSSAPTFSSQPTGYNPFRNSVALNARPELVLVTLVAAGLGSLLVAFS</sequence>
<feature type="signal peptide" evidence="1">
    <location>
        <begin position="1"/>
        <end position="22"/>
    </location>
</feature>
<dbReference type="GeneID" id="37026814"/>
<name>A0A316V244_9BASI</name>
<dbReference type="Proteomes" id="UP000245884">
    <property type="component" value="Unassembled WGS sequence"/>
</dbReference>
<evidence type="ECO:0000256" key="1">
    <source>
        <dbReference type="SAM" id="SignalP"/>
    </source>
</evidence>
<feature type="chain" id="PRO_5016423034" description="Beta-glucuronidase C-terminal domain-containing protein" evidence="1">
    <location>
        <begin position="23"/>
        <end position="618"/>
    </location>
</feature>
<dbReference type="InterPro" id="IPR017853">
    <property type="entry name" value="GH"/>
</dbReference>
<proteinExistence type="predicted"/>
<dbReference type="Gene3D" id="2.60.40.1180">
    <property type="entry name" value="Golgi alpha-mannosidase II"/>
    <property type="match status" value="1"/>
</dbReference>
<accession>A0A316V244</accession>